<keyword evidence="2" id="KW-0472">Membrane</keyword>
<sequence>MALLPPSVPSGTGKGVNELFTLLNPAIGSFDASGIFFVSAGNIPPISQMKVIWLNSIAKTFNDNPDSANNLYKIVNNSANEVKFHWTDIYALSMIADTVNGAALDYKYRSYKAGSRLFGEADLLKIYKNILAAPGARDYNSEVAGLIIQEANDTEPVQNGGQQNGGTQNGGSQNGGIPSGPDTTGTSQEKKQKQWVTYALIGLILFVIFKKRFKNGSKGKR</sequence>
<dbReference type="RefSeq" id="WP_138282104.1">
    <property type="nucleotide sequence ID" value="NZ_BMGE01000003.1"/>
</dbReference>
<accession>A0A5R9KB52</accession>
<feature type="transmembrane region" description="Helical" evidence="2">
    <location>
        <begin position="195"/>
        <end position="213"/>
    </location>
</feature>
<dbReference type="EMBL" id="VCEI01000025">
    <property type="protein sequence ID" value="TLU91995.1"/>
    <property type="molecule type" value="Genomic_DNA"/>
</dbReference>
<reference evidence="3 4" key="1">
    <citation type="submission" date="2019-05" db="EMBL/GenBank/DDBJ databases">
        <authorList>
            <person name="Qu J.-H."/>
        </authorList>
    </citation>
    <scope>NUCLEOTIDE SEQUENCE [LARGE SCALE GENOMIC DNA]</scope>
    <source>
        <strain evidence="3 4">Z12</strain>
    </source>
</reference>
<protein>
    <submittedName>
        <fullName evidence="3">Uncharacterized protein</fullName>
    </submittedName>
</protein>
<keyword evidence="2" id="KW-1133">Transmembrane helix</keyword>
<evidence type="ECO:0000313" key="4">
    <source>
        <dbReference type="Proteomes" id="UP000309788"/>
    </source>
</evidence>
<name>A0A5R9KB52_9BACT</name>
<evidence type="ECO:0000256" key="2">
    <source>
        <dbReference type="SAM" id="Phobius"/>
    </source>
</evidence>
<dbReference type="AlphaFoldDB" id="A0A5R9KB52"/>
<evidence type="ECO:0000256" key="1">
    <source>
        <dbReference type="SAM" id="MobiDB-lite"/>
    </source>
</evidence>
<dbReference type="Proteomes" id="UP000309788">
    <property type="component" value="Unassembled WGS sequence"/>
</dbReference>
<feature type="compositionally biased region" description="Gly residues" evidence="1">
    <location>
        <begin position="162"/>
        <end position="178"/>
    </location>
</feature>
<comment type="caution">
    <text evidence="3">The sequence shown here is derived from an EMBL/GenBank/DDBJ whole genome shotgun (WGS) entry which is preliminary data.</text>
</comment>
<feature type="region of interest" description="Disordered" evidence="1">
    <location>
        <begin position="155"/>
        <end position="189"/>
    </location>
</feature>
<evidence type="ECO:0000313" key="3">
    <source>
        <dbReference type="EMBL" id="TLU91995.1"/>
    </source>
</evidence>
<gene>
    <name evidence="3" type="ORF">FEM55_14640</name>
</gene>
<organism evidence="3 4">
    <name type="scientific">Dyadobacter sediminis</name>
    <dbReference type="NCBI Taxonomy" id="1493691"/>
    <lineage>
        <taxon>Bacteria</taxon>
        <taxon>Pseudomonadati</taxon>
        <taxon>Bacteroidota</taxon>
        <taxon>Cytophagia</taxon>
        <taxon>Cytophagales</taxon>
        <taxon>Spirosomataceae</taxon>
        <taxon>Dyadobacter</taxon>
    </lineage>
</organism>
<keyword evidence="4" id="KW-1185">Reference proteome</keyword>
<proteinExistence type="predicted"/>
<keyword evidence="2" id="KW-0812">Transmembrane</keyword>